<organism evidence="2 3">
    <name type="scientific">Candidatus Bilophila faecipullorum</name>
    <dbReference type="NCBI Taxonomy" id="2838482"/>
    <lineage>
        <taxon>Bacteria</taxon>
        <taxon>Pseudomonadati</taxon>
        <taxon>Thermodesulfobacteriota</taxon>
        <taxon>Desulfovibrionia</taxon>
        <taxon>Desulfovibrionales</taxon>
        <taxon>Desulfovibrionaceae</taxon>
        <taxon>Bilophila</taxon>
    </lineage>
</organism>
<dbReference type="AlphaFoldDB" id="A0A9D1R043"/>
<sequence>MKPRHLRRNPVEWDIVEGCVMACFLGALLLLPFMALLYAPELLALLGR</sequence>
<dbReference type="EMBL" id="DXGI01000159">
    <property type="protein sequence ID" value="HIW78380.1"/>
    <property type="molecule type" value="Genomic_DNA"/>
</dbReference>
<protein>
    <submittedName>
        <fullName evidence="2">Uncharacterized protein</fullName>
    </submittedName>
</protein>
<comment type="caution">
    <text evidence="2">The sequence shown here is derived from an EMBL/GenBank/DDBJ whole genome shotgun (WGS) entry which is preliminary data.</text>
</comment>
<keyword evidence="1" id="KW-0812">Transmembrane</keyword>
<keyword evidence="1" id="KW-0472">Membrane</keyword>
<gene>
    <name evidence="2" type="ORF">H9874_04450</name>
</gene>
<evidence type="ECO:0000313" key="3">
    <source>
        <dbReference type="Proteomes" id="UP000824264"/>
    </source>
</evidence>
<dbReference type="Proteomes" id="UP000824264">
    <property type="component" value="Unassembled WGS sequence"/>
</dbReference>
<proteinExistence type="predicted"/>
<feature type="transmembrane region" description="Helical" evidence="1">
    <location>
        <begin position="20"/>
        <end position="39"/>
    </location>
</feature>
<reference evidence="2" key="1">
    <citation type="journal article" date="2021" name="PeerJ">
        <title>Extensive microbial diversity within the chicken gut microbiome revealed by metagenomics and culture.</title>
        <authorList>
            <person name="Gilroy R."/>
            <person name="Ravi A."/>
            <person name="Getino M."/>
            <person name="Pursley I."/>
            <person name="Horton D.L."/>
            <person name="Alikhan N.F."/>
            <person name="Baker D."/>
            <person name="Gharbi K."/>
            <person name="Hall N."/>
            <person name="Watson M."/>
            <person name="Adriaenssens E.M."/>
            <person name="Foster-Nyarko E."/>
            <person name="Jarju S."/>
            <person name="Secka A."/>
            <person name="Antonio M."/>
            <person name="Oren A."/>
            <person name="Chaudhuri R.R."/>
            <person name="La Ragione R."/>
            <person name="Hildebrand F."/>
            <person name="Pallen M.J."/>
        </authorList>
    </citation>
    <scope>NUCLEOTIDE SEQUENCE</scope>
    <source>
        <strain evidence="2">ChiSxjej5B17-1746</strain>
    </source>
</reference>
<reference evidence="2" key="2">
    <citation type="submission" date="2021-04" db="EMBL/GenBank/DDBJ databases">
        <authorList>
            <person name="Gilroy R."/>
        </authorList>
    </citation>
    <scope>NUCLEOTIDE SEQUENCE</scope>
    <source>
        <strain evidence="2">ChiSxjej5B17-1746</strain>
    </source>
</reference>
<name>A0A9D1R043_9BACT</name>
<evidence type="ECO:0000313" key="2">
    <source>
        <dbReference type="EMBL" id="HIW78380.1"/>
    </source>
</evidence>
<accession>A0A9D1R043</accession>
<keyword evidence="1" id="KW-1133">Transmembrane helix</keyword>
<evidence type="ECO:0000256" key="1">
    <source>
        <dbReference type="SAM" id="Phobius"/>
    </source>
</evidence>